<keyword evidence="11" id="KW-1185">Reference proteome</keyword>
<reference evidence="10" key="1">
    <citation type="submission" date="2023-04" db="EMBL/GenBank/DDBJ databases">
        <title>Ambrosiozyma monospora NBRC 1965.</title>
        <authorList>
            <person name="Ichikawa N."/>
            <person name="Sato H."/>
            <person name="Tonouchi N."/>
        </authorList>
    </citation>
    <scope>NUCLEOTIDE SEQUENCE</scope>
    <source>
        <strain evidence="10">NBRC 1965</strain>
    </source>
</reference>
<dbReference type="GO" id="GO:0006334">
    <property type="term" value="P:nucleosome assembly"/>
    <property type="evidence" value="ECO:0007669"/>
    <property type="project" value="TreeGrafter"/>
</dbReference>
<dbReference type="InterPro" id="IPR015943">
    <property type="entry name" value="WD40/YVTN_repeat-like_dom_sf"/>
</dbReference>
<dbReference type="GO" id="GO:0005634">
    <property type="term" value="C:nucleus"/>
    <property type="evidence" value="ECO:0007669"/>
    <property type="project" value="UniProtKB-SubCell"/>
</dbReference>
<organism evidence="10 11">
    <name type="scientific">Ambrosiozyma monospora</name>
    <name type="common">Yeast</name>
    <name type="synonym">Endomycopsis monosporus</name>
    <dbReference type="NCBI Taxonomy" id="43982"/>
    <lineage>
        <taxon>Eukaryota</taxon>
        <taxon>Fungi</taxon>
        <taxon>Dikarya</taxon>
        <taxon>Ascomycota</taxon>
        <taxon>Saccharomycotina</taxon>
        <taxon>Pichiomycetes</taxon>
        <taxon>Pichiales</taxon>
        <taxon>Pichiaceae</taxon>
        <taxon>Ambrosiozyma</taxon>
    </lineage>
</organism>
<name>A0A9W6YV18_AMBMO</name>
<protein>
    <submittedName>
        <fullName evidence="10">Unnamed protein product</fullName>
    </submittedName>
</protein>
<keyword evidence="6" id="KW-0234">DNA repair</keyword>
<dbReference type="SUPFAM" id="SSF50978">
    <property type="entry name" value="WD40 repeat-like"/>
    <property type="match status" value="1"/>
</dbReference>
<dbReference type="PANTHER" id="PTHR15271:SF4">
    <property type="entry name" value="CHROMATIN ASSEMBLY FACTOR 1 SUBUNIT B"/>
    <property type="match status" value="1"/>
</dbReference>
<sequence>MSLSALNLLIDLAELPTGRLPPPPASPQPHHNTGNNNTRLTSENLTKKNEGFNGSTPTPSISMSTTPSNSTSMDPPPQTPRHKRTYSNSSSGSITRCASPLPLPAVMPTSVPSIYKTYHLYHNETLQSFFRRLSFSPDGMLLFTASGVYKESGAKNTEHNNNNNNNSSEELLNTVYIHTRFGLNKPPVAHLPGFKKPAIAIRFSPVIYKPIANVESAFKMPYRMVFCVATQDSVLIYDTQRLKPLGVVSNIHYAVITDACWSSDGKTVMISSADGFVSSVVIDDKLLGEVQTYDVKKFIKDLPLPSKRLSGSGTMNCPVTGVELKKSPVSSRSNSFSSIVQQAASNNSNNISAHNSAPTSVKASPKPNKVLTTMELIDITDVENDDDTASQMPITPTTASSVSSSVTMPISSASAASSVASTQQPERKRQRIQPTLISTGLVKTTEKKGNKK</sequence>
<dbReference type="GO" id="GO:0006281">
    <property type="term" value="P:DNA repair"/>
    <property type="evidence" value="ECO:0007669"/>
    <property type="project" value="UniProtKB-KW"/>
</dbReference>
<feature type="region of interest" description="Disordered" evidence="8">
    <location>
        <begin position="17"/>
        <end position="94"/>
    </location>
</feature>
<keyword evidence="3" id="KW-0677">Repeat</keyword>
<dbReference type="EMBL" id="BSXU01000523">
    <property type="protein sequence ID" value="GMG20984.1"/>
    <property type="molecule type" value="Genomic_DNA"/>
</dbReference>
<keyword evidence="7" id="KW-0539">Nucleus</keyword>
<dbReference type="InterPro" id="IPR045145">
    <property type="entry name" value="PTHR15271"/>
</dbReference>
<evidence type="ECO:0000256" key="2">
    <source>
        <dbReference type="ARBA" id="ARBA00022574"/>
    </source>
</evidence>
<dbReference type="Pfam" id="PF24105">
    <property type="entry name" value="Beta-prop_CAF1B_HIR1"/>
    <property type="match status" value="1"/>
</dbReference>
<feature type="region of interest" description="Disordered" evidence="8">
    <location>
        <begin position="348"/>
        <end position="368"/>
    </location>
</feature>
<feature type="region of interest" description="Disordered" evidence="8">
    <location>
        <begin position="383"/>
        <end position="452"/>
    </location>
</feature>
<gene>
    <name evidence="10" type="ORF">Amon01_000163800</name>
</gene>
<evidence type="ECO:0000256" key="3">
    <source>
        <dbReference type="ARBA" id="ARBA00022737"/>
    </source>
</evidence>
<accession>A0A9W6YV18</accession>
<dbReference type="InterPro" id="IPR055410">
    <property type="entry name" value="Beta-prop_CAF1B_HIR1"/>
</dbReference>
<dbReference type="GO" id="GO:0033186">
    <property type="term" value="C:CAF-1 complex"/>
    <property type="evidence" value="ECO:0007669"/>
    <property type="project" value="TreeGrafter"/>
</dbReference>
<dbReference type="Proteomes" id="UP001165063">
    <property type="component" value="Unassembled WGS sequence"/>
</dbReference>
<feature type="compositionally biased region" description="Low complexity" evidence="8">
    <location>
        <begin position="393"/>
        <end position="421"/>
    </location>
</feature>
<evidence type="ECO:0000256" key="4">
    <source>
        <dbReference type="ARBA" id="ARBA00022763"/>
    </source>
</evidence>
<dbReference type="OrthoDB" id="71227at2759"/>
<evidence type="ECO:0000313" key="11">
    <source>
        <dbReference type="Proteomes" id="UP001165063"/>
    </source>
</evidence>
<feature type="compositionally biased region" description="Polar residues" evidence="8">
    <location>
        <begin position="432"/>
        <end position="442"/>
    </location>
</feature>
<keyword evidence="5" id="KW-0156">Chromatin regulator</keyword>
<feature type="domain" description="CAF1B/HIR1 beta-propeller" evidence="9">
    <location>
        <begin position="80"/>
        <end position="284"/>
    </location>
</feature>
<evidence type="ECO:0000256" key="5">
    <source>
        <dbReference type="ARBA" id="ARBA00022853"/>
    </source>
</evidence>
<dbReference type="InterPro" id="IPR036322">
    <property type="entry name" value="WD40_repeat_dom_sf"/>
</dbReference>
<dbReference type="PANTHER" id="PTHR15271">
    <property type="entry name" value="CHROMATIN ASSEMBLY FACTOR 1 SUBUNIT B"/>
    <property type="match status" value="1"/>
</dbReference>
<dbReference type="Gene3D" id="2.130.10.10">
    <property type="entry name" value="YVTN repeat-like/Quinoprotein amine dehydrogenase"/>
    <property type="match status" value="1"/>
</dbReference>
<feature type="compositionally biased region" description="Low complexity" evidence="8">
    <location>
        <begin position="348"/>
        <end position="357"/>
    </location>
</feature>
<evidence type="ECO:0000256" key="1">
    <source>
        <dbReference type="ARBA" id="ARBA00004123"/>
    </source>
</evidence>
<feature type="compositionally biased region" description="Low complexity" evidence="8">
    <location>
        <begin position="55"/>
        <end position="73"/>
    </location>
</feature>
<feature type="compositionally biased region" description="Polar residues" evidence="8">
    <location>
        <begin position="30"/>
        <end position="44"/>
    </location>
</feature>
<dbReference type="GO" id="GO:0006335">
    <property type="term" value="P:DNA replication-dependent chromatin assembly"/>
    <property type="evidence" value="ECO:0007669"/>
    <property type="project" value="InterPro"/>
</dbReference>
<keyword evidence="2" id="KW-0853">WD repeat</keyword>
<evidence type="ECO:0000259" key="9">
    <source>
        <dbReference type="Pfam" id="PF24105"/>
    </source>
</evidence>
<evidence type="ECO:0000313" key="10">
    <source>
        <dbReference type="EMBL" id="GMG20984.1"/>
    </source>
</evidence>
<comment type="subcellular location">
    <subcellularLocation>
        <location evidence="1">Nucleus</location>
    </subcellularLocation>
</comment>
<comment type="caution">
    <text evidence="10">The sequence shown here is derived from an EMBL/GenBank/DDBJ whole genome shotgun (WGS) entry which is preliminary data.</text>
</comment>
<keyword evidence="4" id="KW-0227">DNA damage</keyword>
<dbReference type="AlphaFoldDB" id="A0A9W6YV18"/>
<evidence type="ECO:0000256" key="6">
    <source>
        <dbReference type="ARBA" id="ARBA00023204"/>
    </source>
</evidence>
<proteinExistence type="predicted"/>
<evidence type="ECO:0000256" key="7">
    <source>
        <dbReference type="ARBA" id="ARBA00023242"/>
    </source>
</evidence>
<evidence type="ECO:0000256" key="8">
    <source>
        <dbReference type="SAM" id="MobiDB-lite"/>
    </source>
</evidence>